<evidence type="ECO:0000313" key="3">
    <source>
        <dbReference type="Proteomes" id="UP000245657"/>
    </source>
</evidence>
<feature type="transmembrane region" description="Helical" evidence="1">
    <location>
        <begin position="263"/>
        <end position="281"/>
    </location>
</feature>
<organism evidence="2 3">
    <name type="scientific">Methanospirillum lacunae</name>
    <dbReference type="NCBI Taxonomy" id="668570"/>
    <lineage>
        <taxon>Archaea</taxon>
        <taxon>Methanobacteriati</taxon>
        <taxon>Methanobacteriota</taxon>
        <taxon>Stenosarchaea group</taxon>
        <taxon>Methanomicrobia</taxon>
        <taxon>Methanomicrobiales</taxon>
        <taxon>Methanospirillaceae</taxon>
        <taxon>Methanospirillum</taxon>
    </lineage>
</organism>
<evidence type="ECO:0000313" key="2">
    <source>
        <dbReference type="EMBL" id="PWR70612.1"/>
    </source>
</evidence>
<feature type="transmembrane region" description="Helical" evidence="1">
    <location>
        <begin position="205"/>
        <end position="227"/>
    </location>
</feature>
<feature type="transmembrane region" description="Helical" evidence="1">
    <location>
        <begin position="366"/>
        <end position="389"/>
    </location>
</feature>
<evidence type="ECO:0000256" key="1">
    <source>
        <dbReference type="SAM" id="Phobius"/>
    </source>
</evidence>
<keyword evidence="1" id="KW-0812">Transmembrane</keyword>
<dbReference type="Pfam" id="PF10060">
    <property type="entry name" value="DUF2298"/>
    <property type="match status" value="1"/>
</dbReference>
<dbReference type="RefSeq" id="WP_109969725.1">
    <property type="nucleotide sequence ID" value="NZ_CP176093.1"/>
</dbReference>
<feature type="transmembrane region" description="Helical" evidence="1">
    <location>
        <begin position="435"/>
        <end position="460"/>
    </location>
</feature>
<feature type="transmembrane region" description="Helical" evidence="1">
    <location>
        <begin position="293"/>
        <end position="309"/>
    </location>
</feature>
<keyword evidence="1" id="KW-0472">Membrane</keyword>
<comment type="caution">
    <text evidence="2">The sequence shown here is derived from an EMBL/GenBank/DDBJ whole genome shotgun (WGS) entry which is preliminary data.</text>
</comment>
<feature type="transmembrane region" description="Helical" evidence="1">
    <location>
        <begin position="6"/>
        <end position="27"/>
    </location>
</feature>
<reference evidence="2 3" key="1">
    <citation type="submission" date="2018-05" db="EMBL/GenBank/DDBJ databases">
        <title>Draft genome of Methanospirillum lacunae Ki8-1.</title>
        <authorList>
            <person name="Dueholm M.S."/>
            <person name="Nielsen P.H."/>
            <person name="Bakmann L.F."/>
            <person name="Otzen D.E."/>
        </authorList>
    </citation>
    <scope>NUCLEOTIDE SEQUENCE [LARGE SCALE GENOMIC DNA]</scope>
    <source>
        <strain evidence="2 3">Ki8-1</strain>
    </source>
</reference>
<keyword evidence="3" id="KW-1185">Reference proteome</keyword>
<gene>
    <name evidence="2" type="ORF">DK846_14570</name>
</gene>
<dbReference type="Proteomes" id="UP000245657">
    <property type="component" value="Unassembled WGS sequence"/>
</dbReference>
<sequence length="710" mass="79787">MNLPLSIQLFMLVKWLILLLLLQISVLPIIRRFFPEHSIPLSFPVSLLLATLISWYLALLQIPVSLMLIPFIVLIGYSAWKRTICLQDLISGRIWYVIFFGTFILTLLAKLWYDPSIDISYEKFMDSMILSSMMNSPQIPPVDGWYAGGTLTWYYYLGAWMFAIPGVILGIPASVIYNLAIPTVFAMSAVMIYSCSSLLMNRYRFLPLALLAISYPGFFTLIPIALADNTPFRFILDGSVRMITGSVTENPLAALLIGSPRPYAVAMMIQCLIIFLLIYGYHSWKNMGERSRVAIGLLLALCLGTLIPLHSWDVIIYLPLSVFVGFLISYQQYLHDSESFNTRLKTWIFHLVSSLKDLTIGKDDSASAFCFISLLAPIASLLVYLPFLFQLNNQRMQGISFLPTPSDPIQLLLVHGFFILILLVYLRHDIVRRPLLLVIPLIVALAGFIGAAIVMIPAIFLISRRFEKIEEILALAGIACIVFCDFFAMVQNGSPDRLNTTYKFYFASWILLGISTFTLLGQMLETCPIIRTDIQHRVVSILLIIGILLFPAILLSSGPLWTPTLDGTAFVSKYIGQEEANALDYLESLPQGEILIEGVVPSAYDQDDAAKYFSRVSAFTGISSVMGSYSREKVYRGAEITNSRGEDSVLVYLQPERAKELMKRHNATLLYVGIPEITLYNLKNPGIYASYGFTPVFHENQTTIWRIPSA</sequence>
<dbReference type="GeneID" id="97547661"/>
<feature type="transmembrane region" description="Helical" evidence="1">
    <location>
        <begin position="536"/>
        <end position="555"/>
    </location>
</feature>
<feature type="transmembrane region" description="Helical" evidence="1">
    <location>
        <begin position="153"/>
        <end position="172"/>
    </location>
</feature>
<proteinExistence type="predicted"/>
<protein>
    <submittedName>
        <fullName evidence="2">Uncharacterized protein</fullName>
    </submittedName>
</protein>
<dbReference type="OrthoDB" id="313199at2157"/>
<feature type="transmembrane region" description="Helical" evidence="1">
    <location>
        <begin position="64"/>
        <end position="80"/>
    </location>
</feature>
<name>A0A2V2MR51_9EURY</name>
<dbReference type="EMBL" id="QGMY01000011">
    <property type="protein sequence ID" value="PWR70612.1"/>
    <property type="molecule type" value="Genomic_DNA"/>
</dbReference>
<feature type="transmembrane region" description="Helical" evidence="1">
    <location>
        <begin position="92"/>
        <end position="113"/>
    </location>
</feature>
<dbReference type="AlphaFoldDB" id="A0A2V2MR51"/>
<keyword evidence="1" id="KW-1133">Transmembrane helix</keyword>
<feature type="transmembrane region" description="Helical" evidence="1">
    <location>
        <begin position="502"/>
        <end position="524"/>
    </location>
</feature>
<dbReference type="InterPro" id="IPR018746">
    <property type="entry name" value="DUF2298"/>
</dbReference>
<dbReference type="PANTHER" id="PTHR10790:SF51">
    <property type="entry name" value="TETRATRICOPEPTIDE REPEAT PROTEIN"/>
    <property type="match status" value="1"/>
</dbReference>
<feature type="transmembrane region" description="Helical" evidence="1">
    <location>
        <begin position="409"/>
        <end position="426"/>
    </location>
</feature>
<dbReference type="PANTHER" id="PTHR10790">
    <property type="entry name" value="TPR-DOMAIN CONTAINING PROTEIN"/>
    <property type="match status" value="1"/>
</dbReference>
<dbReference type="NCBIfam" id="TIGR03662">
    <property type="entry name" value="Chlor_Arch_YYY"/>
    <property type="match status" value="1"/>
</dbReference>
<feature type="transmembrane region" description="Helical" evidence="1">
    <location>
        <begin position="472"/>
        <end position="490"/>
    </location>
</feature>
<accession>A0A2V2MR51</accession>